<dbReference type="PANTHER" id="PTHR45625">
    <property type="entry name" value="PEPTIDYL-PROLYL CIS-TRANS ISOMERASE-RELATED"/>
    <property type="match status" value="1"/>
</dbReference>
<evidence type="ECO:0000256" key="4">
    <source>
        <dbReference type="ARBA" id="ARBA00046368"/>
    </source>
</evidence>
<dbReference type="PANTHER" id="PTHR45625:SF6">
    <property type="entry name" value="SPLICEOSOME-ASSOCIATED PROTEIN CWC27 HOMOLOG"/>
    <property type="match status" value="1"/>
</dbReference>
<dbReference type="InterPro" id="IPR002130">
    <property type="entry name" value="Cyclophilin-type_PPIase_dom"/>
</dbReference>
<accession>A0A310SDX4</accession>
<dbReference type="InterPro" id="IPR029000">
    <property type="entry name" value="Cyclophilin-like_dom_sf"/>
</dbReference>
<evidence type="ECO:0000256" key="2">
    <source>
        <dbReference type="ARBA" id="ARBA00007365"/>
    </source>
</evidence>
<dbReference type="AlphaFoldDB" id="A0A310SDX4"/>
<keyword evidence="5 7" id="KW-0413">Isomerase</keyword>
<dbReference type="EC" id="5.2.1.8" evidence="5"/>
<dbReference type="PROSITE" id="PS50072">
    <property type="entry name" value="CSA_PPIASE_2"/>
    <property type="match status" value="1"/>
</dbReference>
<keyword evidence="5" id="KW-0697">Rotamase</keyword>
<dbReference type="InterPro" id="IPR044666">
    <property type="entry name" value="Cyclophilin_A-like"/>
</dbReference>
<dbReference type="Gene3D" id="2.40.100.10">
    <property type="entry name" value="Cyclophilin-like"/>
    <property type="match status" value="1"/>
</dbReference>
<dbReference type="SUPFAM" id="SSF50891">
    <property type="entry name" value="Cyclophilin-like"/>
    <property type="match status" value="1"/>
</dbReference>
<evidence type="ECO:0000256" key="5">
    <source>
        <dbReference type="RuleBase" id="RU363019"/>
    </source>
</evidence>
<organism evidence="7 8">
    <name type="scientific">Eufriesea mexicana</name>
    <dbReference type="NCBI Taxonomy" id="516756"/>
    <lineage>
        <taxon>Eukaryota</taxon>
        <taxon>Metazoa</taxon>
        <taxon>Ecdysozoa</taxon>
        <taxon>Arthropoda</taxon>
        <taxon>Hexapoda</taxon>
        <taxon>Insecta</taxon>
        <taxon>Pterygota</taxon>
        <taxon>Neoptera</taxon>
        <taxon>Endopterygota</taxon>
        <taxon>Hymenoptera</taxon>
        <taxon>Apocrita</taxon>
        <taxon>Aculeata</taxon>
        <taxon>Apoidea</taxon>
        <taxon>Anthophila</taxon>
        <taxon>Apidae</taxon>
        <taxon>Eufriesea</taxon>
    </lineage>
</organism>
<dbReference type="PRINTS" id="PR00153">
    <property type="entry name" value="CSAPPISMRASE"/>
</dbReference>
<gene>
    <name evidence="7" type="ORF">WN48_09825</name>
</gene>
<keyword evidence="8" id="KW-1185">Reference proteome</keyword>
<sequence>MMELRYIKKREVRMIAVRRVNDLTGTGKGNKCIFEEPFKDDFHTRLRSCVRGLIAMANAGEDDNSSQFFFTLGYTLELQNKHTIFCKVTGETIYNMLELEEALVDELVSGLIDDTSLVTDSIILCNEKFCYRDFNLLSFVEEAVEDEEESVILNKKFIDQGISSRDHLTDSELSS</sequence>
<proteinExistence type="inferred from homology"/>
<evidence type="ECO:0000313" key="7">
    <source>
        <dbReference type="EMBL" id="OAD53523.1"/>
    </source>
</evidence>
<dbReference type="GO" id="GO:0071013">
    <property type="term" value="C:catalytic step 2 spliceosome"/>
    <property type="evidence" value="ECO:0007669"/>
    <property type="project" value="TreeGrafter"/>
</dbReference>
<evidence type="ECO:0000313" key="8">
    <source>
        <dbReference type="Proteomes" id="UP000250275"/>
    </source>
</evidence>
<evidence type="ECO:0000256" key="1">
    <source>
        <dbReference type="ARBA" id="ARBA00004123"/>
    </source>
</evidence>
<evidence type="ECO:0000259" key="6">
    <source>
        <dbReference type="PROSITE" id="PS50072"/>
    </source>
</evidence>
<comment type="catalytic activity">
    <reaction evidence="5">
        <text>[protein]-peptidylproline (omega=180) = [protein]-peptidylproline (omega=0)</text>
        <dbReference type="Rhea" id="RHEA:16237"/>
        <dbReference type="Rhea" id="RHEA-COMP:10747"/>
        <dbReference type="Rhea" id="RHEA-COMP:10748"/>
        <dbReference type="ChEBI" id="CHEBI:83833"/>
        <dbReference type="ChEBI" id="CHEBI:83834"/>
        <dbReference type="EC" id="5.2.1.8"/>
    </reaction>
</comment>
<keyword evidence="3" id="KW-0539">Nucleus</keyword>
<dbReference type="GO" id="GO:0003755">
    <property type="term" value="F:peptidyl-prolyl cis-trans isomerase activity"/>
    <property type="evidence" value="ECO:0007669"/>
    <property type="project" value="UniProtKB-UniRule"/>
</dbReference>
<dbReference type="Proteomes" id="UP000250275">
    <property type="component" value="Unassembled WGS sequence"/>
</dbReference>
<comment type="subunit">
    <text evidence="4">Part of the activated spliceosome B/catalytic step 1 spliceosome, one of the forms of the spliceosome which has a well-formed active site but still cannot catalyze the branching reaction and is composed at least of 52 proteins, the U2, U5 and U6 snRNAs and the pre-mRNA. Recruited during early steps of activated spliceosome B maturation, it is probably one of the first proteins released from this complex as he matures to the spliceosome C complex. Component of the minor spliceosome, which splices U12-type introns.</text>
</comment>
<comment type="function">
    <text evidence="5">PPIases accelerate the folding of proteins. It catalyzes the cis-trans isomerization of proline imidic peptide bonds in oligopeptides.</text>
</comment>
<comment type="similarity">
    <text evidence="2 5">Belongs to the cyclophilin-type PPIase family.</text>
</comment>
<dbReference type="Pfam" id="PF00160">
    <property type="entry name" value="Pro_isomerase"/>
    <property type="match status" value="1"/>
</dbReference>
<protein>
    <recommendedName>
        <fullName evidence="5">Peptidyl-prolyl cis-trans isomerase</fullName>
        <shortName evidence="5">PPIase</shortName>
        <ecNumber evidence="5">5.2.1.8</ecNumber>
    </recommendedName>
</protein>
<evidence type="ECO:0000256" key="3">
    <source>
        <dbReference type="ARBA" id="ARBA00023242"/>
    </source>
</evidence>
<reference evidence="7 8" key="1">
    <citation type="submission" date="2015-07" db="EMBL/GenBank/DDBJ databases">
        <title>The genome of Eufriesea mexicana.</title>
        <authorList>
            <person name="Pan H."/>
            <person name="Kapheim K."/>
        </authorList>
    </citation>
    <scope>NUCLEOTIDE SEQUENCE [LARGE SCALE GENOMIC DNA]</scope>
    <source>
        <strain evidence="7">0111107269</strain>
        <tissue evidence="7">Whole body</tissue>
    </source>
</reference>
<feature type="domain" description="PPIase cyclophilin-type" evidence="6">
    <location>
        <begin position="10"/>
        <end position="127"/>
    </location>
</feature>
<comment type="subcellular location">
    <subcellularLocation>
        <location evidence="1">Nucleus</location>
    </subcellularLocation>
</comment>
<dbReference type="EMBL" id="KQ767065">
    <property type="protein sequence ID" value="OAD53523.1"/>
    <property type="molecule type" value="Genomic_DNA"/>
</dbReference>
<name>A0A310SDX4_9HYME</name>